<keyword evidence="1" id="KW-1133">Transmembrane helix</keyword>
<dbReference type="Proteomes" id="UP000616114">
    <property type="component" value="Unassembled WGS sequence"/>
</dbReference>
<accession>A0A8J2TXQ2</accession>
<name>A0A8J2TXQ2_9MICO</name>
<keyword evidence="3" id="KW-1185">Reference proteome</keyword>
<comment type="caution">
    <text evidence="2">The sequence shown here is derived from an EMBL/GenBank/DDBJ whole genome shotgun (WGS) entry which is preliminary data.</text>
</comment>
<keyword evidence="1" id="KW-0472">Membrane</keyword>
<keyword evidence="1" id="KW-0812">Transmembrane</keyword>
<dbReference type="AlphaFoldDB" id="A0A8J2TXQ2"/>
<dbReference type="EMBL" id="BMFY01000005">
    <property type="protein sequence ID" value="GGA12589.1"/>
    <property type="molecule type" value="Genomic_DNA"/>
</dbReference>
<evidence type="ECO:0000313" key="3">
    <source>
        <dbReference type="Proteomes" id="UP000616114"/>
    </source>
</evidence>
<evidence type="ECO:0000313" key="2">
    <source>
        <dbReference type="EMBL" id="GGA12589.1"/>
    </source>
</evidence>
<gene>
    <name evidence="2" type="ORF">GCM10011333_14350</name>
</gene>
<organism evidence="2 3">
    <name type="scientific">Sediminivirga luteola</name>
    <dbReference type="NCBI Taxonomy" id="1774748"/>
    <lineage>
        <taxon>Bacteria</taxon>
        <taxon>Bacillati</taxon>
        <taxon>Actinomycetota</taxon>
        <taxon>Actinomycetes</taxon>
        <taxon>Micrococcales</taxon>
        <taxon>Brevibacteriaceae</taxon>
        <taxon>Sediminivirga</taxon>
    </lineage>
</organism>
<feature type="transmembrane region" description="Helical" evidence="1">
    <location>
        <begin position="74"/>
        <end position="96"/>
    </location>
</feature>
<reference evidence="2" key="1">
    <citation type="journal article" date="2014" name="Int. J. Syst. Evol. Microbiol.">
        <title>Complete genome sequence of Corynebacterium casei LMG S-19264T (=DSM 44701T), isolated from a smear-ripened cheese.</title>
        <authorList>
            <consortium name="US DOE Joint Genome Institute (JGI-PGF)"/>
            <person name="Walter F."/>
            <person name="Albersmeier A."/>
            <person name="Kalinowski J."/>
            <person name="Ruckert C."/>
        </authorList>
    </citation>
    <scope>NUCLEOTIDE SEQUENCE</scope>
    <source>
        <strain evidence="2">CGMCC 1.12785</strain>
    </source>
</reference>
<protein>
    <submittedName>
        <fullName evidence="2">Membrane protein</fullName>
    </submittedName>
</protein>
<reference evidence="2" key="2">
    <citation type="submission" date="2020-09" db="EMBL/GenBank/DDBJ databases">
        <authorList>
            <person name="Sun Q."/>
            <person name="Zhou Y."/>
        </authorList>
    </citation>
    <scope>NUCLEOTIDE SEQUENCE</scope>
    <source>
        <strain evidence="2">CGMCC 1.12785</strain>
    </source>
</reference>
<feature type="transmembrane region" description="Helical" evidence="1">
    <location>
        <begin position="108"/>
        <end position="128"/>
    </location>
</feature>
<evidence type="ECO:0000256" key="1">
    <source>
        <dbReference type="SAM" id="Phobius"/>
    </source>
</evidence>
<proteinExistence type="predicted"/>
<feature type="transmembrane region" description="Helical" evidence="1">
    <location>
        <begin position="48"/>
        <end position="67"/>
    </location>
</feature>
<dbReference type="RefSeq" id="WP_188550251.1">
    <property type="nucleotide sequence ID" value="NZ_BMFY01000005.1"/>
</dbReference>
<sequence length="139" mass="14931">MGVNPYSAMHSGPGRGLAAVYGIFALAASARAGVQIIRDFSEAPLAYSLSGVAAAVYILATVCLVVGNRVTHRIALLSCVFEFAGVVVVGTLSLMLPDVFRVHSVWSLYGIDYGFFPLILPVIGLLWLRHVERRIRQAA</sequence>